<name>A0A5E4QFR8_9NEOP</name>
<dbReference type="SMART" id="SM00184">
    <property type="entry name" value="RING"/>
    <property type="match status" value="1"/>
</dbReference>
<dbReference type="PROSITE" id="PS00518">
    <property type="entry name" value="ZF_RING_1"/>
    <property type="match status" value="1"/>
</dbReference>
<evidence type="ECO:0000313" key="6">
    <source>
        <dbReference type="EMBL" id="VVC97125.1"/>
    </source>
</evidence>
<keyword evidence="1" id="KW-0479">Metal-binding</keyword>
<dbReference type="Proteomes" id="UP000324832">
    <property type="component" value="Unassembled WGS sequence"/>
</dbReference>
<evidence type="ECO:0000256" key="3">
    <source>
        <dbReference type="ARBA" id="ARBA00022833"/>
    </source>
</evidence>
<evidence type="ECO:0000256" key="1">
    <source>
        <dbReference type="ARBA" id="ARBA00022723"/>
    </source>
</evidence>
<organism evidence="6 7">
    <name type="scientific">Leptidea sinapis</name>
    <dbReference type="NCBI Taxonomy" id="189913"/>
    <lineage>
        <taxon>Eukaryota</taxon>
        <taxon>Metazoa</taxon>
        <taxon>Ecdysozoa</taxon>
        <taxon>Arthropoda</taxon>
        <taxon>Hexapoda</taxon>
        <taxon>Insecta</taxon>
        <taxon>Pterygota</taxon>
        <taxon>Neoptera</taxon>
        <taxon>Endopterygota</taxon>
        <taxon>Lepidoptera</taxon>
        <taxon>Glossata</taxon>
        <taxon>Ditrysia</taxon>
        <taxon>Papilionoidea</taxon>
        <taxon>Pieridae</taxon>
        <taxon>Dismorphiinae</taxon>
        <taxon>Leptidea</taxon>
    </lineage>
</organism>
<evidence type="ECO:0000256" key="2">
    <source>
        <dbReference type="ARBA" id="ARBA00022771"/>
    </source>
</evidence>
<dbReference type="GO" id="GO:0008270">
    <property type="term" value="F:zinc ion binding"/>
    <property type="evidence" value="ECO:0007669"/>
    <property type="project" value="UniProtKB-KW"/>
</dbReference>
<dbReference type="PANTHER" id="PTHR44080:SF1">
    <property type="entry name" value="E3 UBIQUITIN-PROTEIN LIGASE COP1"/>
    <property type="match status" value="1"/>
</dbReference>
<dbReference type="InterPro" id="IPR013083">
    <property type="entry name" value="Znf_RING/FYVE/PHD"/>
</dbReference>
<evidence type="ECO:0000256" key="4">
    <source>
        <dbReference type="PROSITE-ProRule" id="PRU00175"/>
    </source>
</evidence>
<evidence type="ECO:0000313" key="7">
    <source>
        <dbReference type="Proteomes" id="UP000324832"/>
    </source>
</evidence>
<evidence type="ECO:0000259" key="5">
    <source>
        <dbReference type="PROSITE" id="PS50089"/>
    </source>
</evidence>
<dbReference type="AlphaFoldDB" id="A0A5E4QFR8"/>
<dbReference type="EMBL" id="FZQP02003035">
    <property type="protein sequence ID" value="VVC97125.1"/>
    <property type="molecule type" value="Genomic_DNA"/>
</dbReference>
<sequence length="171" mass="18566">MSGSAASGNSNAGASTSLAALGGLGGSLEDKDCDLLCPVCFELIDEAYVTRCGHSFCYACIAKSVEIHRRCPKCGAQLTGRDHYFPNFLLNELVARRRLRTKTPASAPLPSPGDTDRLRSLLAAEARHLPLSDVDGMLDVLTRRKRLLEAESAAAHHRLLIWSTWPECWAS</sequence>
<dbReference type="PROSITE" id="PS50089">
    <property type="entry name" value="ZF_RING_2"/>
    <property type="match status" value="1"/>
</dbReference>
<keyword evidence="2 4" id="KW-0863">Zinc-finger</keyword>
<reference evidence="6 7" key="1">
    <citation type="submission" date="2017-07" db="EMBL/GenBank/DDBJ databases">
        <authorList>
            <person name="Talla V."/>
            <person name="Backstrom N."/>
        </authorList>
    </citation>
    <scope>NUCLEOTIDE SEQUENCE [LARGE SCALE GENOMIC DNA]</scope>
</reference>
<dbReference type="InterPro" id="IPR017907">
    <property type="entry name" value="Znf_RING_CS"/>
</dbReference>
<accession>A0A5E4QFR8</accession>
<dbReference type="GO" id="GO:0043161">
    <property type="term" value="P:proteasome-mediated ubiquitin-dependent protein catabolic process"/>
    <property type="evidence" value="ECO:0007669"/>
    <property type="project" value="TreeGrafter"/>
</dbReference>
<protein>
    <recommendedName>
        <fullName evidence="5">RING-type domain-containing protein</fullName>
    </recommendedName>
</protein>
<dbReference type="Pfam" id="PF13923">
    <property type="entry name" value="zf-C3HC4_2"/>
    <property type="match status" value="1"/>
</dbReference>
<keyword evidence="3" id="KW-0862">Zinc</keyword>
<dbReference type="InterPro" id="IPR042755">
    <property type="entry name" value="COP1"/>
</dbReference>
<dbReference type="Gene3D" id="3.30.40.10">
    <property type="entry name" value="Zinc/RING finger domain, C3HC4 (zinc finger)"/>
    <property type="match status" value="1"/>
</dbReference>
<proteinExistence type="predicted"/>
<dbReference type="SUPFAM" id="SSF57850">
    <property type="entry name" value="RING/U-box"/>
    <property type="match status" value="1"/>
</dbReference>
<dbReference type="PANTHER" id="PTHR44080">
    <property type="entry name" value="E3 UBIQUITIN-PROTEIN LIGASE COP1"/>
    <property type="match status" value="1"/>
</dbReference>
<keyword evidence="7" id="KW-1185">Reference proteome</keyword>
<gene>
    <name evidence="6" type="ORF">LSINAPIS_LOCUS8491</name>
</gene>
<feature type="domain" description="RING-type" evidence="5">
    <location>
        <begin position="37"/>
        <end position="74"/>
    </location>
</feature>
<dbReference type="CDD" id="cd16504">
    <property type="entry name" value="RING-HC_COP1"/>
    <property type="match status" value="1"/>
</dbReference>
<dbReference type="InterPro" id="IPR001841">
    <property type="entry name" value="Znf_RING"/>
</dbReference>
<dbReference type="GO" id="GO:0061630">
    <property type="term" value="F:ubiquitin protein ligase activity"/>
    <property type="evidence" value="ECO:0007669"/>
    <property type="project" value="InterPro"/>
</dbReference>